<dbReference type="InterPro" id="IPR001031">
    <property type="entry name" value="Thioesterase"/>
</dbReference>
<dbReference type="PROSITE" id="PS00606">
    <property type="entry name" value="KS3_1"/>
    <property type="match status" value="1"/>
</dbReference>
<dbReference type="PANTHER" id="PTHR43775">
    <property type="entry name" value="FATTY ACID SYNTHASE"/>
    <property type="match status" value="1"/>
</dbReference>
<evidence type="ECO:0000256" key="3">
    <source>
        <dbReference type="ARBA" id="ARBA00022679"/>
    </source>
</evidence>
<dbReference type="NCBIfam" id="TIGR04532">
    <property type="entry name" value="PT_fungal_PKS"/>
    <property type="match status" value="1"/>
</dbReference>
<dbReference type="Pfam" id="PF00109">
    <property type="entry name" value="ketoacyl-synt"/>
    <property type="match status" value="1"/>
</dbReference>
<dbReference type="SUPFAM" id="SSF55048">
    <property type="entry name" value="Probable ACP-binding domain of malonyl-CoA ACP transacylase"/>
    <property type="match status" value="1"/>
</dbReference>
<sequence length="2116" mass="228367">MTTWADKRTKSVLLFGDQTDSWVEDVDQAYAVANSAPWLKTFLCDLTMAVKEETRAARLDPVLQESLGTFSSLQELGERYRHTTDELGMAHCLLLHTARASSLLRWVRRDASILCNGSDTQLLGISGGLFTMSALAASDDFEALCAALLEIARLLVRLCKFTSVKSRSIEDQSGIWGWAVLGLSLDELSETLEQFQQSVGIPPLKRAKPGVTGAGWSTVIGPPSVLQQIMRDCRALKQASKNPLKIRALQHTIDLTKEDIDFIVGDNGQLLNKSIRATCSQLWGMDEPGATYASWGDMLRAVCSQVLSRGLDIPKAVARMNASALGALDSVRVIEMGATSHTPYLVAALEKTGREVLVETANTLSRARPEQQLSAPAGRVAIVGVSGRGPMCDNIDEFWQVIMTKTDTCTEVPPDRFDLDEFYCADGYHNHGDEGGCTMTTKYGCFMRNPGRFDSRFFRISPREAMLMDPSHRQFLMSTYEALEMAGYSDGRTKATDPTRIGTFYGQVTDDWHDQSHPTLGCDAYTLPGVQRAFGPGRVAWQFNWEGPTYALDSACASTTSAIHLACMSLRAGDIDMAVAGASNILNYPHSFAALSKSGVLSNTGNCKPFRDDADGYCRGDFVGCVVLKRLEDAEADNDEILAVIAASGRNHSGNAPSITTPDERTQRRLFRTVLRNAGVSADDISYVEMHGTGTPVGDPVELSAVGSLLKHTARNRGPIPVGSVKANLGHGEGAAGMASLMKCIKMFETNTVPPQQGFPHALNPKFPALSELNIEIPSEPKEFGRRRADVPRRILLNNFDAAGGNACMLLEEYMGKSTAEAKPSSCVARDPRSCHVVALSARTPAALLENKRRLVAWLRANPEAKVDSVAYTTTARRMHHSHRFACTASTTKDITSKLERDIASQYSSSAVVPSLAPPIVFVFTGQGSHYAGMGRELYRTSPAFRESVDLCARTGEQHNLPPFVDIIADGEVDMASKTIVQTNLAVVALEIGLAAFWKSVGVQPATVMGHSLGEYSAMHVAGVLSLADTIYLVGQRAALVLERCDPDAFAMLSVAMPAAEVRGFLASHPQYSTCGISCVNSTSATVISGSRDDILKLHADLAASARCTLLRVPYGFHSFQMDPILADYKIIAEGVTFLAPRIPVASTLLESIIDTEGTFNAHYLAGHTRKPVNFVGGLNATTLDPLANMVVSSLDSNAREDCTNWTSVSRCMAAAYLVGVPVDWLALHRPYEGHLALLKVPTYAWDTKDYWVTFSAAADGAREAPGARRGMDTAKRAQTISTLAQYVVRESSSSGTVSVTLGASLADPGLSAIIDGHQMQSLPILPGSAFCESGLAAAAYALKGAGRSSDASVAKLSLRNPQLKLPLTKKLVGTDGELLTTVTLDKTSRDIRVSWKASPAHRGPMYELGSCTLAVCPDPEGLQASWDSTSYFIKARMDEIVQSARQGRGHRFQPDIYYALFAQTVQYSSEFKTVKEAFVSDDFSEAAAEIVLRDHPTNSRFLASPYWGESVTNLAGFAVNANPKNLVMAADSCFINSGFVSFEQTVPFKAGETYWNYVRVRREDKGNKVCDVYVFESSGRLVAQCLGLNFHIIGREALQKALGGVANAPRLAAVSNPNVKRPAAAAKGKEEERATAIETSSSHGIELQEENQSFDNAGVFDAIMQTIVAETKLTLAELTDDTALTDIGIDSIMSIEIASKVTEASGYELSPSSLAKHVTIGGLRSEFDIPQPATTPSSSSQSEQSGKSIIWVDHTPSGGSSSSFSDVDETTEKTSSGTPTASTVEIGVGKELELAPKARVSPEKTHDSTPEPGVKITLLKGAARSRSSDKTEPLPPLYMIADGTGTIATYLHLPVNIKTGVAMYGIDSPYLHCPARLTPEVGIPGAAKLIVEALIKKQREGTPFWIGGFSGGALMAYEVCRQLSSAGHSVGGLLLIDMCAPRLSHVPDDGEIGLAMFEAISGQDDSGVWQGTDNTRLHLQALFASVAAYNPPLLDKSEEPPAWRTVLIWAEKGMIDRCTHSARFNKLQEQRRITTTAYPGFMQDPALGAVMWGLPHKTRGDLGPNGWDKFVGSQRLMCMSINADHLQIPTPSYAPLLGEHIDKALSFFQETEVLS</sequence>
<dbReference type="Pfam" id="PF16073">
    <property type="entry name" value="SAT"/>
    <property type="match status" value="1"/>
</dbReference>
<evidence type="ECO:0000256" key="5">
    <source>
        <dbReference type="SAM" id="MobiDB-lite"/>
    </source>
</evidence>
<dbReference type="RefSeq" id="XP_060408920.1">
    <property type="nucleotide sequence ID" value="XM_060562351.1"/>
</dbReference>
<gene>
    <name evidence="9" type="ORF">LY79DRAFT_641634</name>
</gene>
<dbReference type="Pfam" id="PF14765">
    <property type="entry name" value="PS-DH"/>
    <property type="match status" value="1"/>
</dbReference>
<dbReference type="Pfam" id="PF00698">
    <property type="entry name" value="Acyl_transf_1"/>
    <property type="match status" value="1"/>
</dbReference>
<dbReference type="CDD" id="cd00833">
    <property type="entry name" value="PKS"/>
    <property type="match status" value="1"/>
</dbReference>
<dbReference type="Gene3D" id="3.40.50.1820">
    <property type="entry name" value="alpha/beta hydrolase"/>
    <property type="match status" value="1"/>
</dbReference>
<dbReference type="Pfam" id="PF00975">
    <property type="entry name" value="Thioesterase"/>
    <property type="match status" value="1"/>
</dbReference>
<dbReference type="InterPro" id="IPR032088">
    <property type="entry name" value="SAT"/>
</dbReference>
<dbReference type="InterPro" id="IPR030918">
    <property type="entry name" value="PT_fungal_PKS"/>
</dbReference>
<feature type="region of interest" description="N-terminal hotdog fold" evidence="4">
    <location>
        <begin position="1285"/>
        <end position="1423"/>
    </location>
</feature>
<dbReference type="GeneID" id="85446591"/>
<evidence type="ECO:0000256" key="4">
    <source>
        <dbReference type="PROSITE-ProRule" id="PRU01363"/>
    </source>
</evidence>
<dbReference type="InterPro" id="IPR006162">
    <property type="entry name" value="Ppantetheine_attach_site"/>
</dbReference>
<keyword evidence="10" id="KW-1185">Reference proteome</keyword>
<comment type="caution">
    <text evidence="4">Lacks conserved residue(s) required for the propagation of feature annotation.</text>
</comment>
<dbReference type="Pfam" id="PF22621">
    <property type="entry name" value="CurL-like_PKS_C"/>
    <property type="match status" value="1"/>
</dbReference>
<dbReference type="PANTHER" id="PTHR43775:SF37">
    <property type="entry name" value="SI:DKEY-61P9.11"/>
    <property type="match status" value="1"/>
</dbReference>
<dbReference type="SMART" id="SM00827">
    <property type="entry name" value="PKS_AT"/>
    <property type="match status" value="1"/>
</dbReference>
<evidence type="ECO:0000259" key="6">
    <source>
        <dbReference type="PROSITE" id="PS50075"/>
    </source>
</evidence>
<dbReference type="SUPFAM" id="SSF52151">
    <property type="entry name" value="FabD/lysophospholipase-like"/>
    <property type="match status" value="1"/>
</dbReference>
<dbReference type="PROSITE" id="PS00012">
    <property type="entry name" value="PHOSPHOPANTETHEINE"/>
    <property type="match status" value="1"/>
</dbReference>
<evidence type="ECO:0000256" key="1">
    <source>
        <dbReference type="ARBA" id="ARBA00022450"/>
    </source>
</evidence>
<comment type="caution">
    <text evidence="9">The sequence shown here is derived from an EMBL/GenBank/DDBJ whole genome shotgun (WGS) entry which is preliminary data.</text>
</comment>
<reference evidence="9" key="1">
    <citation type="submission" date="2021-06" db="EMBL/GenBank/DDBJ databases">
        <title>Comparative genomics, transcriptomics and evolutionary studies reveal genomic signatures of adaptation to plant cell wall in hemibiotrophic fungi.</title>
        <authorList>
            <consortium name="DOE Joint Genome Institute"/>
            <person name="Baroncelli R."/>
            <person name="Diaz J.F."/>
            <person name="Benocci T."/>
            <person name="Peng M."/>
            <person name="Battaglia E."/>
            <person name="Haridas S."/>
            <person name="Andreopoulos W."/>
            <person name="Labutti K."/>
            <person name="Pangilinan J."/>
            <person name="Floch G.L."/>
            <person name="Makela M.R."/>
            <person name="Henrissat B."/>
            <person name="Grigoriev I.V."/>
            <person name="Crouch J.A."/>
            <person name="De Vries R.P."/>
            <person name="Sukno S.A."/>
            <person name="Thon M.R."/>
        </authorList>
    </citation>
    <scope>NUCLEOTIDE SEQUENCE</scope>
    <source>
        <strain evidence="9">CBS 125086</strain>
    </source>
</reference>
<dbReference type="SUPFAM" id="SSF47336">
    <property type="entry name" value="ACP-like"/>
    <property type="match status" value="1"/>
</dbReference>
<dbReference type="Gene3D" id="3.40.366.10">
    <property type="entry name" value="Malonyl-Coenzyme A Acyl Carrier Protein, domain 2"/>
    <property type="match status" value="1"/>
</dbReference>
<feature type="domain" description="PKS/mFAS DH" evidence="8">
    <location>
        <begin position="1285"/>
        <end position="1600"/>
    </location>
</feature>
<dbReference type="SUPFAM" id="SSF53474">
    <property type="entry name" value="alpha/beta-Hydrolases"/>
    <property type="match status" value="1"/>
</dbReference>
<keyword evidence="3" id="KW-0808">Transferase</keyword>
<dbReference type="InterPro" id="IPR042104">
    <property type="entry name" value="PKS_dehydratase_sf"/>
</dbReference>
<dbReference type="EMBL" id="JAHLJV010000095">
    <property type="protein sequence ID" value="KAK1573275.1"/>
    <property type="molecule type" value="Genomic_DNA"/>
</dbReference>
<feature type="domain" description="Ketosynthase family 3 (KS3)" evidence="7">
    <location>
        <begin position="377"/>
        <end position="813"/>
    </location>
</feature>
<keyword evidence="2" id="KW-0597">Phosphoprotein</keyword>
<dbReference type="Pfam" id="PF00550">
    <property type="entry name" value="PP-binding"/>
    <property type="match status" value="1"/>
</dbReference>
<dbReference type="InterPro" id="IPR016036">
    <property type="entry name" value="Malonyl_transacylase_ACP-bd"/>
</dbReference>
<dbReference type="SMART" id="SM00825">
    <property type="entry name" value="PKS_KS"/>
    <property type="match status" value="1"/>
</dbReference>
<dbReference type="SUPFAM" id="SSF53901">
    <property type="entry name" value="Thiolase-like"/>
    <property type="match status" value="1"/>
</dbReference>
<dbReference type="InterPro" id="IPR049551">
    <property type="entry name" value="PKS_DH_C"/>
</dbReference>
<dbReference type="GO" id="GO:0004312">
    <property type="term" value="F:fatty acid synthase activity"/>
    <property type="evidence" value="ECO:0007669"/>
    <property type="project" value="TreeGrafter"/>
</dbReference>
<dbReference type="GO" id="GO:0004315">
    <property type="term" value="F:3-oxoacyl-[acyl-carrier-protein] synthase activity"/>
    <property type="evidence" value="ECO:0007669"/>
    <property type="project" value="InterPro"/>
</dbReference>
<dbReference type="PROSITE" id="PS52004">
    <property type="entry name" value="KS3_2"/>
    <property type="match status" value="1"/>
</dbReference>
<feature type="region of interest" description="C-terminal hotdog fold" evidence="4">
    <location>
        <begin position="1447"/>
        <end position="1600"/>
    </location>
</feature>
<dbReference type="InterPro" id="IPR001227">
    <property type="entry name" value="Ac_transferase_dom_sf"/>
</dbReference>
<organism evidence="9 10">
    <name type="scientific">Colletotrichum navitas</name>
    <dbReference type="NCBI Taxonomy" id="681940"/>
    <lineage>
        <taxon>Eukaryota</taxon>
        <taxon>Fungi</taxon>
        <taxon>Dikarya</taxon>
        <taxon>Ascomycota</taxon>
        <taxon>Pezizomycotina</taxon>
        <taxon>Sordariomycetes</taxon>
        <taxon>Hypocreomycetidae</taxon>
        <taxon>Glomerellales</taxon>
        <taxon>Glomerellaceae</taxon>
        <taxon>Colletotrichum</taxon>
        <taxon>Colletotrichum graminicola species complex</taxon>
    </lineage>
</organism>
<feature type="region of interest" description="Disordered" evidence="5">
    <location>
        <begin position="1727"/>
        <end position="1835"/>
    </location>
</feature>
<dbReference type="Gene3D" id="3.30.70.3290">
    <property type="match status" value="1"/>
</dbReference>
<dbReference type="InterPro" id="IPR036736">
    <property type="entry name" value="ACP-like_sf"/>
</dbReference>
<accession>A0AAD8PP42</accession>
<dbReference type="GO" id="GO:0044550">
    <property type="term" value="P:secondary metabolite biosynthetic process"/>
    <property type="evidence" value="ECO:0007669"/>
    <property type="project" value="TreeGrafter"/>
</dbReference>
<dbReference type="InterPro" id="IPR014031">
    <property type="entry name" value="Ketoacyl_synth_C"/>
</dbReference>
<dbReference type="Gene3D" id="3.30.70.250">
    <property type="entry name" value="Malonyl-CoA ACP transacylase, ACP-binding"/>
    <property type="match status" value="1"/>
</dbReference>
<dbReference type="PROSITE" id="PS50075">
    <property type="entry name" value="CARRIER"/>
    <property type="match status" value="1"/>
</dbReference>
<dbReference type="PROSITE" id="PS52019">
    <property type="entry name" value="PKS_MFAS_DH"/>
    <property type="match status" value="1"/>
</dbReference>
<dbReference type="InterPro" id="IPR020841">
    <property type="entry name" value="PKS_Beta-ketoAc_synthase_dom"/>
</dbReference>
<dbReference type="Gene3D" id="3.40.47.10">
    <property type="match status" value="1"/>
</dbReference>
<dbReference type="InterPro" id="IPR049900">
    <property type="entry name" value="PKS_mFAS_DH"/>
</dbReference>
<dbReference type="InterPro" id="IPR050091">
    <property type="entry name" value="PKS_NRPS_Biosynth_Enz"/>
</dbReference>
<protein>
    <submittedName>
        <fullName evidence="9">Beta-ketoacyl synthase domain-containing protein</fullName>
    </submittedName>
</protein>
<name>A0AAD8PP42_9PEZI</name>
<dbReference type="InterPro" id="IPR016035">
    <property type="entry name" value="Acyl_Trfase/lysoPLipase"/>
</dbReference>
<dbReference type="InterPro" id="IPR018201">
    <property type="entry name" value="Ketoacyl_synth_AS"/>
</dbReference>
<evidence type="ECO:0000259" key="8">
    <source>
        <dbReference type="PROSITE" id="PS52019"/>
    </source>
</evidence>
<feature type="compositionally biased region" description="Basic and acidic residues" evidence="5">
    <location>
        <begin position="1789"/>
        <end position="1810"/>
    </location>
</feature>
<dbReference type="Proteomes" id="UP001230504">
    <property type="component" value="Unassembled WGS sequence"/>
</dbReference>
<evidence type="ECO:0000313" key="10">
    <source>
        <dbReference type="Proteomes" id="UP001230504"/>
    </source>
</evidence>
<dbReference type="InterPro" id="IPR009081">
    <property type="entry name" value="PP-bd_ACP"/>
</dbReference>
<proteinExistence type="predicted"/>
<dbReference type="GO" id="GO:0006633">
    <property type="term" value="P:fatty acid biosynthetic process"/>
    <property type="evidence" value="ECO:0007669"/>
    <property type="project" value="InterPro"/>
</dbReference>
<dbReference type="InterPro" id="IPR014043">
    <property type="entry name" value="Acyl_transferase_dom"/>
</dbReference>
<feature type="domain" description="Carrier" evidence="6">
    <location>
        <begin position="1655"/>
        <end position="1732"/>
    </location>
</feature>
<feature type="compositionally biased region" description="Polar residues" evidence="5">
    <location>
        <begin position="1774"/>
        <end position="1784"/>
    </location>
</feature>
<dbReference type="InterPro" id="IPR016039">
    <property type="entry name" value="Thiolase-like"/>
</dbReference>
<keyword evidence="1" id="KW-0596">Phosphopantetheine</keyword>
<dbReference type="Gene3D" id="1.10.1200.10">
    <property type="entry name" value="ACP-like"/>
    <property type="match status" value="1"/>
</dbReference>
<dbReference type="InterPro" id="IPR029058">
    <property type="entry name" value="AB_hydrolase_fold"/>
</dbReference>
<dbReference type="Gene3D" id="3.10.129.110">
    <property type="entry name" value="Polyketide synthase dehydratase"/>
    <property type="match status" value="1"/>
</dbReference>
<evidence type="ECO:0000313" key="9">
    <source>
        <dbReference type="EMBL" id="KAK1573275.1"/>
    </source>
</evidence>
<dbReference type="Pfam" id="PF02801">
    <property type="entry name" value="Ketoacyl-synt_C"/>
    <property type="match status" value="1"/>
</dbReference>
<evidence type="ECO:0000256" key="2">
    <source>
        <dbReference type="ARBA" id="ARBA00022553"/>
    </source>
</evidence>
<evidence type="ECO:0000259" key="7">
    <source>
        <dbReference type="PROSITE" id="PS52004"/>
    </source>
</evidence>
<dbReference type="InterPro" id="IPR014030">
    <property type="entry name" value="Ketoacyl_synth_N"/>
</dbReference>